<feature type="compositionally biased region" description="Pro residues" evidence="1">
    <location>
        <begin position="453"/>
        <end position="462"/>
    </location>
</feature>
<keyword evidence="4" id="KW-1185">Reference proteome</keyword>
<reference evidence="3 4" key="1">
    <citation type="submission" date="2018-11" db="EMBL/GenBank/DDBJ databases">
        <title>Genome sequence of Saitozyma podzolica DSM 27192.</title>
        <authorList>
            <person name="Aliyu H."/>
            <person name="Gorte O."/>
            <person name="Ochsenreither K."/>
        </authorList>
    </citation>
    <scope>NUCLEOTIDE SEQUENCE [LARGE SCALE GENOMIC DNA]</scope>
    <source>
        <strain evidence="3 4">DSM 27192</strain>
    </source>
</reference>
<proteinExistence type="predicted"/>
<evidence type="ECO:0000313" key="4">
    <source>
        <dbReference type="Proteomes" id="UP000279259"/>
    </source>
</evidence>
<dbReference type="GO" id="GO:0006886">
    <property type="term" value="P:intracellular protein transport"/>
    <property type="evidence" value="ECO:0007669"/>
    <property type="project" value="TreeGrafter"/>
</dbReference>
<dbReference type="InterPro" id="IPR036871">
    <property type="entry name" value="PX_dom_sf"/>
</dbReference>
<feature type="domain" description="PX" evidence="2">
    <location>
        <begin position="25"/>
        <end position="136"/>
    </location>
</feature>
<dbReference type="AlphaFoldDB" id="A0A427XYX0"/>
<dbReference type="PANTHER" id="PTHR47433">
    <property type="entry name" value="VACUOLAR PROTEIN SORTING-ASSOCIATED PROTEIN 17"/>
    <property type="match status" value="1"/>
</dbReference>
<dbReference type="Pfam" id="PF00787">
    <property type="entry name" value="PX"/>
    <property type="match status" value="1"/>
</dbReference>
<dbReference type="SMART" id="SM00312">
    <property type="entry name" value="PX"/>
    <property type="match status" value="1"/>
</dbReference>
<dbReference type="CDD" id="cd06891">
    <property type="entry name" value="PX_Vps17p"/>
    <property type="match status" value="1"/>
</dbReference>
<dbReference type="SUPFAM" id="SSF64268">
    <property type="entry name" value="PX domain"/>
    <property type="match status" value="1"/>
</dbReference>
<organism evidence="3 4">
    <name type="scientific">Saitozyma podzolica</name>
    <dbReference type="NCBI Taxonomy" id="1890683"/>
    <lineage>
        <taxon>Eukaryota</taxon>
        <taxon>Fungi</taxon>
        <taxon>Dikarya</taxon>
        <taxon>Basidiomycota</taxon>
        <taxon>Agaricomycotina</taxon>
        <taxon>Tremellomycetes</taxon>
        <taxon>Tremellales</taxon>
        <taxon>Trimorphomycetaceae</taxon>
        <taxon>Saitozyma</taxon>
    </lineage>
</organism>
<dbReference type="InterPro" id="IPR037907">
    <property type="entry name" value="Vps17_PX"/>
</dbReference>
<dbReference type="InterPro" id="IPR015404">
    <property type="entry name" value="Vps5_C"/>
</dbReference>
<comment type="caution">
    <text evidence="3">The sequence shown here is derived from an EMBL/GenBank/DDBJ whole genome shotgun (WGS) entry which is preliminary data.</text>
</comment>
<dbReference type="GO" id="GO:0032266">
    <property type="term" value="F:phosphatidylinositol-3-phosphate binding"/>
    <property type="evidence" value="ECO:0007669"/>
    <property type="project" value="TreeGrafter"/>
</dbReference>
<name>A0A427XYX0_9TREE</name>
<dbReference type="OrthoDB" id="9976382at2759"/>
<dbReference type="InterPro" id="IPR001683">
    <property type="entry name" value="PX_dom"/>
</dbReference>
<evidence type="ECO:0000259" key="2">
    <source>
        <dbReference type="SMART" id="SM00312"/>
    </source>
</evidence>
<dbReference type="EMBL" id="RSCD01000022">
    <property type="protein sequence ID" value="RSH84013.1"/>
    <property type="molecule type" value="Genomic_DNA"/>
</dbReference>
<feature type="compositionally biased region" description="Polar residues" evidence="1">
    <location>
        <begin position="424"/>
        <end position="436"/>
    </location>
</feature>
<accession>A0A427XYX0</accession>
<dbReference type="CDD" id="cd07596">
    <property type="entry name" value="BAR_SNX"/>
    <property type="match status" value="1"/>
</dbReference>
<dbReference type="GO" id="GO:0030905">
    <property type="term" value="C:retromer, tubulation complex"/>
    <property type="evidence" value="ECO:0007669"/>
    <property type="project" value="TreeGrafter"/>
</dbReference>
<dbReference type="InterPro" id="IPR027267">
    <property type="entry name" value="AH/BAR_dom_sf"/>
</dbReference>
<feature type="region of interest" description="Disordered" evidence="1">
    <location>
        <begin position="1"/>
        <end position="20"/>
    </location>
</feature>
<dbReference type="Proteomes" id="UP000279259">
    <property type="component" value="Unassembled WGS sequence"/>
</dbReference>
<protein>
    <submittedName>
        <fullName evidence="3">Vacuolar protein sorting-associated protein 17</fullName>
    </submittedName>
</protein>
<dbReference type="Gene3D" id="1.20.1270.60">
    <property type="entry name" value="Arfaptin homology (AH) domain/BAR domain"/>
    <property type="match status" value="1"/>
</dbReference>
<sequence length="519" mass="55613">MGLVGPEASGSGAGAAAGQQNAKTTPFLRVRIGGLERNRKDLLIRFDASTNLPNFRTTMYRNMQRSYVEFQRFAEQAQLTSPQTIIPALPLASTSATTDEEDDRLVRIALQRWLGRVCEDPVLLKDDELRSFIESDFGYQPVPPPSARRPTSAASAVPHVFSAALSKVVRRGPLDEDDELASAKGALERLEERWGGAAAAVGQLGKARRAHAVASQDVGAKLVSLSTVESDLSLANAERKFGRSLEQLAGMAGAQAASENVVLSDSLGYQALNARAAKEALQQRTQLLEDSQTATKSAITKRRNVERLKGSSNINPGKVDDAISEMDDADALEKSLTDRLEAISSNLHTALRAHSRQTHEDVALALLENARLTIGFHKHVLRELEVLKPDIAHIGVGADGPVPTPKSAVTASPYSSALPPRTYAENTPSMVPSQPYTSPPRAPRMEASKSMFLPPPAQPNIPRPNSAGPPEAAADPLGGQMAQSMMLPGHAAQRAQTMGRAQGRKLDERKAAKMLAGGF</sequence>
<feature type="region of interest" description="Disordered" evidence="1">
    <location>
        <begin position="398"/>
        <end position="483"/>
    </location>
</feature>
<evidence type="ECO:0000313" key="3">
    <source>
        <dbReference type="EMBL" id="RSH84013.1"/>
    </source>
</evidence>
<dbReference type="PANTHER" id="PTHR47433:SF1">
    <property type="entry name" value="VACUOLAR PROTEIN SORTING-ASSOCIATED PROTEIN 17"/>
    <property type="match status" value="1"/>
</dbReference>
<gene>
    <name evidence="3" type="primary">VPS17</name>
    <name evidence="3" type="ORF">EHS25_005258</name>
</gene>
<dbReference type="Gene3D" id="3.30.1520.10">
    <property type="entry name" value="Phox-like domain"/>
    <property type="match status" value="1"/>
</dbReference>
<dbReference type="InterPro" id="IPR053055">
    <property type="entry name" value="VPS17"/>
</dbReference>
<feature type="compositionally biased region" description="Low complexity" evidence="1">
    <location>
        <begin position="8"/>
        <end position="18"/>
    </location>
</feature>
<dbReference type="STRING" id="1890683.A0A427XYX0"/>
<evidence type="ECO:0000256" key="1">
    <source>
        <dbReference type="SAM" id="MobiDB-lite"/>
    </source>
</evidence>
<dbReference type="GO" id="GO:0042147">
    <property type="term" value="P:retrograde transport, endosome to Golgi"/>
    <property type="evidence" value="ECO:0007669"/>
    <property type="project" value="TreeGrafter"/>
</dbReference>
<dbReference type="GO" id="GO:0005829">
    <property type="term" value="C:cytosol"/>
    <property type="evidence" value="ECO:0007669"/>
    <property type="project" value="GOC"/>
</dbReference>
<dbReference type="GO" id="GO:0005768">
    <property type="term" value="C:endosome"/>
    <property type="evidence" value="ECO:0007669"/>
    <property type="project" value="TreeGrafter"/>
</dbReference>
<dbReference type="Pfam" id="PF09325">
    <property type="entry name" value="Vps5"/>
    <property type="match status" value="1"/>
</dbReference>